<comment type="caution">
    <text evidence="1">The sequence shown here is derived from an EMBL/GenBank/DDBJ whole genome shotgun (WGS) entry which is preliminary data.</text>
</comment>
<protein>
    <submittedName>
        <fullName evidence="1">Uncharacterized protein</fullName>
    </submittedName>
</protein>
<gene>
    <name evidence="1" type="ORF">KY290_020780</name>
</gene>
<organism evidence="1 2">
    <name type="scientific">Solanum tuberosum</name>
    <name type="common">Potato</name>
    <dbReference type="NCBI Taxonomy" id="4113"/>
    <lineage>
        <taxon>Eukaryota</taxon>
        <taxon>Viridiplantae</taxon>
        <taxon>Streptophyta</taxon>
        <taxon>Embryophyta</taxon>
        <taxon>Tracheophyta</taxon>
        <taxon>Spermatophyta</taxon>
        <taxon>Magnoliopsida</taxon>
        <taxon>eudicotyledons</taxon>
        <taxon>Gunneridae</taxon>
        <taxon>Pentapetalae</taxon>
        <taxon>asterids</taxon>
        <taxon>lamiids</taxon>
        <taxon>Solanales</taxon>
        <taxon>Solanaceae</taxon>
        <taxon>Solanoideae</taxon>
        <taxon>Solaneae</taxon>
        <taxon>Solanum</taxon>
    </lineage>
</organism>
<sequence length="80" mass="9520">MPNKWNFSFDYYYAGLVALGIYVPGKYPNTYTLFVQPYIIPFLINKSENDTWHDDVFRSPHMYGYMLGQRKKALSKLKKE</sequence>
<evidence type="ECO:0000313" key="2">
    <source>
        <dbReference type="Proteomes" id="UP000826656"/>
    </source>
</evidence>
<dbReference type="Proteomes" id="UP000826656">
    <property type="component" value="Unassembled WGS sequence"/>
</dbReference>
<accession>A0ABQ7UZM4</accession>
<dbReference type="EMBL" id="JAIVGD010000015">
    <property type="protein sequence ID" value="KAH0757287.1"/>
    <property type="molecule type" value="Genomic_DNA"/>
</dbReference>
<reference evidence="1 2" key="1">
    <citation type="journal article" date="2021" name="bioRxiv">
        <title>Chromosome-scale and haplotype-resolved genome assembly of a tetraploid potato cultivar.</title>
        <authorList>
            <person name="Sun H."/>
            <person name="Jiao W.-B."/>
            <person name="Krause K."/>
            <person name="Campoy J.A."/>
            <person name="Goel M."/>
            <person name="Folz-Donahue K."/>
            <person name="Kukat C."/>
            <person name="Huettel B."/>
            <person name="Schneeberger K."/>
        </authorList>
    </citation>
    <scope>NUCLEOTIDE SEQUENCE [LARGE SCALE GENOMIC DNA]</scope>
    <source>
        <strain evidence="1">SolTubOtavaFocal</strain>
        <tissue evidence="1">Leaves</tissue>
    </source>
</reference>
<keyword evidence="2" id="KW-1185">Reference proteome</keyword>
<evidence type="ECO:0000313" key="1">
    <source>
        <dbReference type="EMBL" id="KAH0757287.1"/>
    </source>
</evidence>
<name>A0ABQ7UZM4_SOLTU</name>
<proteinExistence type="predicted"/>